<evidence type="ECO:0000313" key="2">
    <source>
        <dbReference type="Proteomes" id="UP000184499"/>
    </source>
</evidence>
<accession>A0A1L9UB12</accession>
<dbReference type="GeneID" id="93575031"/>
<proteinExistence type="predicted"/>
<gene>
    <name evidence="1" type="ORF">ASPBRDRAFT_286748</name>
</gene>
<reference evidence="2" key="1">
    <citation type="journal article" date="2017" name="Genome Biol.">
        <title>Comparative genomics reveals high biological diversity and specific adaptations in the industrially and medically important fungal genus Aspergillus.</title>
        <authorList>
            <person name="de Vries R.P."/>
            <person name="Riley R."/>
            <person name="Wiebenga A."/>
            <person name="Aguilar-Osorio G."/>
            <person name="Amillis S."/>
            <person name="Uchima C.A."/>
            <person name="Anderluh G."/>
            <person name="Asadollahi M."/>
            <person name="Askin M."/>
            <person name="Barry K."/>
            <person name="Battaglia E."/>
            <person name="Bayram O."/>
            <person name="Benocci T."/>
            <person name="Braus-Stromeyer S.A."/>
            <person name="Caldana C."/>
            <person name="Canovas D."/>
            <person name="Cerqueira G.C."/>
            <person name="Chen F."/>
            <person name="Chen W."/>
            <person name="Choi C."/>
            <person name="Clum A."/>
            <person name="Dos Santos R.A."/>
            <person name="Damasio A.R."/>
            <person name="Diallinas G."/>
            <person name="Emri T."/>
            <person name="Fekete E."/>
            <person name="Flipphi M."/>
            <person name="Freyberg S."/>
            <person name="Gallo A."/>
            <person name="Gournas C."/>
            <person name="Habgood R."/>
            <person name="Hainaut M."/>
            <person name="Harispe M.L."/>
            <person name="Henrissat B."/>
            <person name="Hilden K.S."/>
            <person name="Hope R."/>
            <person name="Hossain A."/>
            <person name="Karabika E."/>
            <person name="Karaffa L."/>
            <person name="Karanyi Z."/>
            <person name="Krasevec N."/>
            <person name="Kuo A."/>
            <person name="Kusch H."/>
            <person name="LaButti K."/>
            <person name="Lagendijk E.L."/>
            <person name="Lapidus A."/>
            <person name="Levasseur A."/>
            <person name="Lindquist E."/>
            <person name="Lipzen A."/>
            <person name="Logrieco A.F."/>
            <person name="MacCabe A."/>
            <person name="Maekelae M.R."/>
            <person name="Malavazi I."/>
            <person name="Melin P."/>
            <person name="Meyer V."/>
            <person name="Mielnichuk N."/>
            <person name="Miskei M."/>
            <person name="Molnar A.P."/>
            <person name="Mule G."/>
            <person name="Ngan C.Y."/>
            <person name="Orejas M."/>
            <person name="Orosz E."/>
            <person name="Ouedraogo J.P."/>
            <person name="Overkamp K.M."/>
            <person name="Park H.-S."/>
            <person name="Perrone G."/>
            <person name="Piumi F."/>
            <person name="Punt P.J."/>
            <person name="Ram A.F."/>
            <person name="Ramon A."/>
            <person name="Rauscher S."/>
            <person name="Record E."/>
            <person name="Riano-Pachon D.M."/>
            <person name="Robert V."/>
            <person name="Roehrig J."/>
            <person name="Ruller R."/>
            <person name="Salamov A."/>
            <person name="Salih N.S."/>
            <person name="Samson R.A."/>
            <person name="Sandor E."/>
            <person name="Sanguinetti M."/>
            <person name="Schuetze T."/>
            <person name="Sepcic K."/>
            <person name="Shelest E."/>
            <person name="Sherlock G."/>
            <person name="Sophianopoulou V."/>
            <person name="Squina F.M."/>
            <person name="Sun H."/>
            <person name="Susca A."/>
            <person name="Todd R.B."/>
            <person name="Tsang A."/>
            <person name="Unkles S.E."/>
            <person name="van de Wiele N."/>
            <person name="van Rossen-Uffink D."/>
            <person name="Oliveira J.V."/>
            <person name="Vesth T.C."/>
            <person name="Visser J."/>
            <person name="Yu J.-H."/>
            <person name="Zhou M."/>
            <person name="Andersen M.R."/>
            <person name="Archer D.B."/>
            <person name="Baker S.E."/>
            <person name="Benoit I."/>
            <person name="Brakhage A.A."/>
            <person name="Braus G.H."/>
            <person name="Fischer R."/>
            <person name="Frisvad J.C."/>
            <person name="Goldman G.H."/>
            <person name="Houbraken J."/>
            <person name="Oakley B."/>
            <person name="Pocsi I."/>
            <person name="Scazzocchio C."/>
            <person name="Seiboth B."/>
            <person name="vanKuyk P.A."/>
            <person name="Wortman J."/>
            <person name="Dyer P.S."/>
            <person name="Grigoriev I.V."/>
        </authorList>
    </citation>
    <scope>NUCLEOTIDE SEQUENCE [LARGE SCALE GENOMIC DNA]</scope>
    <source>
        <strain evidence="2">CBS 101740 / IMI 381727 / IBT 21946</strain>
    </source>
</reference>
<dbReference type="RefSeq" id="XP_067476077.1">
    <property type="nucleotide sequence ID" value="XM_067622543.1"/>
</dbReference>
<sequence length="125" mass="13847">MNITHSTLEQDRCTGHSVIPTLPYPYYCATTIWQQGPNRTQDPYAYLVDCCKGNQYSYFGDDNCSVYCNATKETQSTLKECLTTGHRLEAVACGSGKTSGSMSSSIPSLKCYLVLTAVLTCLWQF</sequence>
<protein>
    <submittedName>
        <fullName evidence="1">Uncharacterized protein</fullName>
    </submittedName>
</protein>
<name>A0A1L9UB12_ASPBC</name>
<dbReference type="Proteomes" id="UP000184499">
    <property type="component" value="Unassembled WGS sequence"/>
</dbReference>
<organism evidence="1 2">
    <name type="scientific">Aspergillus brasiliensis (strain CBS 101740 / IMI 381727 / IBT 21946)</name>
    <dbReference type="NCBI Taxonomy" id="767769"/>
    <lineage>
        <taxon>Eukaryota</taxon>
        <taxon>Fungi</taxon>
        <taxon>Dikarya</taxon>
        <taxon>Ascomycota</taxon>
        <taxon>Pezizomycotina</taxon>
        <taxon>Eurotiomycetes</taxon>
        <taxon>Eurotiomycetidae</taxon>
        <taxon>Eurotiales</taxon>
        <taxon>Aspergillaceae</taxon>
        <taxon>Aspergillus</taxon>
        <taxon>Aspergillus subgen. Circumdati</taxon>
    </lineage>
</organism>
<dbReference type="EMBL" id="KV878689">
    <property type="protein sequence ID" value="OJJ68828.1"/>
    <property type="molecule type" value="Genomic_DNA"/>
</dbReference>
<dbReference type="VEuPathDB" id="FungiDB:ASPBRDRAFT_286748"/>
<keyword evidence="2" id="KW-1185">Reference proteome</keyword>
<dbReference type="OMA" id="IWQQGLN"/>
<dbReference type="AlphaFoldDB" id="A0A1L9UB12"/>
<evidence type="ECO:0000313" key="1">
    <source>
        <dbReference type="EMBL" id="OJJ68828.1"/>
    </source>
</evidence>
<dbReference type="OrthoDB" id="4384999at2759"/>